<dbReference type="SUPFAM" id="SSF53300">
    <property type="entry name" value="vWA-like"/>
    <property type="match status" value="1"/>
</dbReference>
<dbReference type="Proteomes" id="UP000321638">
    <property type="component" value="Unassembled WGS sequence"/>
</dbReference>
<gene>
    <name evidence="3" type="ORF">FHP25_03190</name>
</gene>
<name>A0A5C8PTE5_9HYPH</name>
<feature type="domain" description="VWFA" evidence="2">
    <location>
        <begin position="95"/>
        <end position="279"/>
    </location>
</feature>
<dbReference type="PANTHER" id="PTHR22550">
    <property type="entry name" value="SPORE GERMINATION PROTEIN"/>
    <property type="match status" value="1"/>
</dbReference>
<dbReference type="InterPro" id="IPR036465">
    <property type="entry name" value="vWFA_dom_sf"/>
</dbReference>
<protein>
    <submittedName>
        <fullName evidence="3">VWA domain-containing protein</fullName>
    </submittedName>
</protein>
<dbReference type="InterPro" id="IPR033881">
    <property type="entry name" value="vWA_BatA_type"/>
</dbReference>
<accession>A0A5C8PTE5</accession>
<comment type="caution">
    <text evidence="3">The sequence shown here is derived from an EMBL/GenBank/DDBJ whole genome shotgun (WGS) entry which is preliminary data.</text>
</comment>
<evidence type="ECO:0000259" key="2">
    <source>
        <dbReference type="PROSITE" id="PS50234"/>
    </source>
</evidence>
<dbReference type="PROSITE" id="PS50234">
    <property type="entry name" value="VWFA"/>
    <property type="match status" value="1"/>
</dbReference>
<keyword evidence="1" id="KW-0812">Transmembrane</keyword>
<sequence length="346" mass="37807">MLEFAWPYVFAALPLPLLAWWLLPAYRERRASVQVPFFGQLAAAVGQTPQRGAVVMRRLAVQTIVAAIAWVLIVAALARPQWVGGPITRDVSARDLMLAVDLSGSMEQADFRAPDGQMQQRLAGVKQVVSAFVARRHGDRIGLILFGTKAYVQVPFTQDLATVQMLLDQTQVAMAGQQTAIGDAIGLAIKAFEQSKAQQKVLILLTDGNDTASRVPPAHAADIAHQRGLVIYTIGIGDPHAKGENRVDLDALKTVADTTKGQFFRAEDAAQLETIYGDIDKLAPVKLQTLSWRPRLPLFHWPLGVAIVLVLGLWALLLARDVILSFSPRRRGGEREQGLHGELVEP</sequence>
<organism evidence="3 4">
    <name type="scientific">Vineibacter terrae</name>
    <dbReference type="NCBI Taxonomy" id="2586908"/>
    <lineage>
        <taxon>Bacteria</taxon>
        <taxon>Pseudomonadati</taxon>
        <taxon>Pseudomonadota</taxon>
        <taxon>Alphaproteobacteria</taxon>
        <taxon>Hyphomicrobiales</taxon>
        <taxon>Vineibacter</taxon>
    </lineage>
</organism>
<reference evidence="3 4" key="1">
    <citation type="submission" date="2019-06" db="EMBL/GenBank/DDBJ databases">
        <title>New taxonomy in bacterial strain CC-CFT640, isolated from vineyard.</title>
        <authorList>
            <person name="Lin S.-Y."/>
            <person name="Tsai C.-F."/>
            <person name="Young C.-C."/>
        </authorList>
    </citation>
    <scope>NUCLEOTIDE SEQUENCE [LARGE SCALE GENOMIC DNA]</scope>
    <source>
        <strain evidence="3 4">CC-CFT640</strain>
    </source>
</reference>
<proteinExistence type="predicted"/>
<evidence type="ECO:0000313" key="3">
    <source>
        <dbReference type="EMBL" id="TXL81546.1"/>
    </source>
</evidence>
<dbReference type="Pfam" id="PF00092">
    <property type="entry name" value="VWA"/>
    <property type="match status" value="1"/>
</dbReference>
<feature type="transmembrane region" description="Helical" evidence="1">
    <location>
        <begin position="298"/>
        <end position="319"/>
    </location>
</feature>
<dbReference type="OrthoDB" id="6206554at2"/>
<dbReference type="InterPro" id="IPR050768">
    <property type="entry name" value="UPF0353/GerABKA_families"/>
</dbReference>
<dbReference type="AlphaFoldDB" id="A0A5C8PTE5"/>
<dbReference type="SMART" id="SM00327">
    <property type="entry name" value="VWA"/>
    <property type="match status" value="1"/>
</dbReference>
<dbReference type="RefSeq" id="WP_147845456.1">
    <property type="nucleotide sequence ID" value="NZ_VDUZ01000003.1"/>
</dbReference>
<dbReference type="InterPro" id="IPR002035">
    <property type="entry name" value="VWF_A"/>
</dbReference>
<dbReference type="Gene3D" id="3.40.50.410">
    <property type="entry name" value="von Willebrand factor, type A domain"/>
    <property type="match status" value="1"/>
</dbReference>
<dbReference type="CDD" id="cd01467">
    <property type="entry name" value="vWA_BatA_type"/>
    <property type="match status" value="1"/>
</dbReference>
<feature type="transmembrane region" description="Helical" evidence="1">
    <location>
        <begin position="59"/>
        <end position="78"/>
    </location>
</feature>
<keyword evidence="1" id="KW-1133">Transmembrane helix</keyword>
<feature type="transmembrane region" description="Helical" evidence="1">
    <location>
        <begin position="6"/>
        <end position="23"/>
    </location>
</feature>
<dbReference type="EMBL" id="VDUZ01000003">
    <property type="protein sequence ID" value="TXL81546.1"/>
    <property type="molecule type" value="Genomic_DNA"/>
</dbReference>
<dbReference type="PANTHER" id="PTHR22550:SF18">
    <property type="entry name" value="VWFA DOMAIN-CONTAINING PROTEIN"/>
    <property type="match status" value="1"/>
</dbReference>
<keyword evidence="1" id="KW-0472">Membrane</keyword>
<keyword evidence="4" id="KW-1185">Reference proteome</keyword>
<evidence type="ECO:0000256" key="1">
    <source>
        <dbReference type="SAM" id="Phobius"/>
    </source>
</evidence>
<evidence type="ECO:0000313" key="4">
    <source>
        <dbReference type="Proteomes" id="UP000321638"/>
    </source>
</evidence>